<dbReference type="Pfam" id="PF05430">
    <property type="entry name" value="Methyltransf_30"/>
    <property type="match status" value="1"/>
</dbReference>
<keyword evidence="3" id="KW-1185">Reference proteome</keyword>
<feature type="domain" description="MnmC-like methyltransferase" evidence="1">
    <location>
        <begin position="108"/>
        <end position="226"/>
    </location>
</feature>
<dbReference type="PANTHER" id="PTHR39963:SF1">
    <property type="entry name" value="MNMC-LIKE METHYLTRANSFERASE DOMAIN-CONTAINING PROTEIN"/>
    <property type="match status" value="1"/>
</dbReference>
<dbReference type="GO" id="GO:0016645">
    <property type="term" value="F:oxidoreductase activity, acting on the CH-NH group of donors"/>
    <property type="evidence" value="ECO:0007669"/>
    <property type="project" value="InterPro"/>
</dbReference>
<sequence length="290" mass="32314">MENTETFTPQLTEDGSFTFFSEKFGEMFHSRYGAKQEAVFKFVEPTELRHKAVKPSLKLLDVCYGLGYNTAAALETIWQVNPDCCVEWIGLELDPSVPNSAIAHRLLDAWNPSIREILTNLATAYQVKTNRLEARLLIGDARITIGQVYQSGFQADGIFLDPFSPPTCPQLWTVEFLGLVAKCLKQDGKLATYSCSAAVRTALMASGLQIGATPPVGRRSPGTVASYTNDLPPLSLQEQEHLHTKAAIPYRDPSLCDPSEVIVQRRQIEQKTCSLEPTSRWKQRWSMAQS</sequence>
<reference evidence="2" key="1">
    <citation type="submission" date="2019-10" db="EMBL/GenBank/DDBJ databases">
        <title>Draft genome sequece of Microseira wollei NIES-4236.</title>
        <authorList>
            <person name="Yamaguchi H."/>
            <person name="Suzuki S."/>
            <person name="Kawachi M."/>
        </authorList>
    </citation>
    <scope>NUCLEOTIDE SEQUENCE</scope>
    <source>
        <strain evidence="2">NIES-4236</strain>
    </source>
</reference>
<comment type="caution">
    <text evidence="2">The sequence shown here is derived from an EMBL/GenBank/DDBJ whole genome shotgun (WGS) entry which is preliminary data.</text>
</comment>
<gene>
    <name evidence="2" type="ORF">MiSe_30790</name>
</gene>
<dbReference type="InterPro" id="IPR008471">
    <property type="entry name" value="MnmC-like_methylTransf"/>
</dbReference>
<evidence type="ECO:0000313" key="3">
    <source>
        <dbReference type="Proteomes" id="UP001050975"/>
    </source>
</evidence>
<dbReference type="InterPro" id="IPR029063">
    <property type="entry name" value="SAM-dependent_MTases_sf"/>
</dbReference>
<organism evidence="2 3">
    <name type="scientific">Microseira wollei NIES-4236</name>
    <dbReference type="NCBI Taxonomy" id="2530354"/>
    <lineage>
        <taxon>Bacteria</taxon>
        <taxon>Bacillati</taxon>
        <taxon>Cyanobacteriota</taxon>
        <taxon>Cyanophyceae</taxon>
        <taxon>Oscillatoriophycideae</taxon>
        <taxon>Aerosakkonematales</taxon>
        <taxon>Aerosakkonemataceae</taxon>
        <taxon>Microseira</taxon>
    </lineage>
</organism>
<name>A0AAV3XAA6_9CYAN</name>
<dbReference type="EMBL" id="BLAY01000043">
    <property type="protein sequence ID" value="GET38323.1"/>
    <property type="molecule type" value="Genomic_DNA"/>
</dbReference>
<dbReference type="SUPFAM" id="SSF53335">
    <property type="entry name" value="S-adenosyl-L-methionine-dependent methyltransferases"/>
    <property type="match status" value="1"/>
</dbReference>
<dbReference type="Gene3D" id="3.40.50.150">
    <property type="entry name" value="Vaccinia Virus protein VP39"/>
    <property type="match status" value="1"/>
</dbReference>
<protein>
    <recommendedName>
        <fullName evidence="1">MnmC-like methyltransferase domain-containing protein</fullName>
    </recommendedName>
</protein>
<proteinExistence type="predicted"/>
<dbReference type="AlphaFoldDB" id="A0AAV3XAA6"/>
<evidence type="ECO:0000259" key="1">
    <source>
        <dbReference type="Pfam" id="PF05430"/>
    </source>
</evidence>
<dbReference type="Proteomes" id="UP001050975">
    <property type="component" value="Unassembled WGS sequence"/>
</dbReference>
<evidence type="ECO:0000313" key="2">
    <source>
        <dbReference type="EMBL" id="GET38323.1"/>
    </source>
</evidence>
<dbReference type="RefSeq" id="WP_226581345.1">
    <property type="nucleotide sequence ID" value="NZ_BLAY01000043.1"/>
</dbReference>
<accession>A0AAV3XAA6</accession>
<dbReference type="PANTHER" id="PTHR39963">
    <property type="entry name" value="SLL0983 PROTEIN"/>
    <property type="match status" value="1"/>
</dbReference>